<organism evidence="1 2">
    <name type="scientific">Mycobacterium phage Barnyard</name>
    <dbReference type="NCBI Taxonomy" id="205880"/>
    <lineage>
        <taxon>Viruses</taxon>
        <taxon>Duplodnaviria</taxon>
        <taxon>Heunggongvirae</taxon>
        <taxon>Uroviricota</taxon>
        <taxon>Caudoviricetes</taxon>
        <taxon>Barnyardvirus</taxon>
        <taxon>Barnyardvirus barnyard</taxon>
    </lineage>
</organism>
<evidence type="ECO:0000313" key="1">
    <source>
        <dbReference type="EMBL" id="AAN02131.1"/>
    </source>
</evidence>
<keyword evidence="2" id="KW-1185">Reference proteome</keyword>
<dbReference type="Proteomes" id="UP000000731">
    <property type="component" value="Segment"/>
</dbReference>
<proteinExistence type="predicted"/>
<reference evidence="1 2" key="1">
    <citation type="journal article" date="2003" name="Cell">
        <title>Origins of highly mosaic mycobacteriophage genomes.</title>
        <authorList>
            <person name="Pedulla M.L."/>
            <person name="Ford M.E."/>
            <person name="Houtz J.M."/>
            <person name="Karthikeyan T."/>
            <person name="Wadsworth C."/>
            <person name="Lewis J.A."/>
            <person name="Jacobs-Sera D."/>
            <person name="Falbo J."/>
            <person name="Gross J."/>
            <person name="Pannunzio N.R."/>
            <person name="Brucker W."/>
            <person name="Kumar V."/>
            <person name="Kandasamy J."/>
            <person name="Keenan L."/>
            <person name="Bardarov S."/>
            <person name="Kriakov J."/>
            <person name="Lawrence J.G."/>
            <person name="Jacobs W.R. Jr."/>
            <person name="Hendrix R.W."/>
            <person name="Hatfull G.F."/>
        </authorList>
    </citation>
    <scope>NUCLEOTIDE SEQUENCE</scope>
</reference>
<sequence>MKVEGTEDSKIIEAVSAAKDSKLVFNDAINACTLSDGAFYHIKPGSFHVHKARAGNNPQSGPPFIRFCALMEGPASGRVHEVMVETFLTSLVAVFYPVPEPTEDDETDETKD</sequence>
<accession>Q855Z5</accession>
<dbReference type="EMBL" id="AY129339">
    <property type="protein sequence ID" value="AAN02131.1"/>
    <property type="molecule type" value="Genomic_DNA"/>
</dbReference>
<protein>
    <submittedName>
        <fullName evidence="1">Uncharacterized protein</fullName>
    </submittedName>
</protein>
<evidence type="ECO:0000313" key="2">
    <source>
        <dbReference type="Proteomes" id="UP000000731"/>
    </source>
</evidence>
<name>Q855Z5_9CAUD</name>
<gene>
    <name evidence="1" type="primary">77</name>
    <name evidence="1" type="ORF">PBI_BARNYARD_77</name>
</gene>
<dbReference type="KEGG" id="vg:1260220"/>
<dbReference type="RefSeq" id="NP_818615.1">
    <property type="nucleotide sequence ID" value="NC_004689.1"/>
</dbReference>